<accession>A0A6A4ZET4</accession>
<proteinExistence type="predicted"/>
<dbReference type="InterPro" id="IPR005821">
    <property type="entry name" value="Ion_trans_dom"/>
</dbReference>
<evidence type="ECO:0000256" key="6">
    <source>
        <dbReference type="ARBA" id="ARBA00022882"/>
    </source>
</evidence>
<keyword evidence="5" id="KW-0631">Potassium channel</keyword>
<evidence type="ECO:0000256" key="3">
    <source>
        <dbReference type="ARBA" id="ARBA00022538"/>
    </source>
</evidence>
<evidence type="ECO:0000256" key="4">
    <source>
        <dbReference type="ARBA" id="ARBA00022692"/>
    </source>
</evidence>
<dbReference type="InterPro" id="IPR027359">
    <property type="entry name" value="Volt_channel_dom_sf"/>
</dbReference>
<keyword evidence="4 13" id="KW-0812">Transmembrane</keyword>
<evidence type="ECO:0000259" key="15">
    <source>
        <dbReference type="Pfam" id="PF00520"/>
    </source>
</evidence>
<evidence type="ECO:0000256" key="7">
    <source>
        <dbReference type="ARBA" id="ARBA00022958"/>
    </source>
</evidence>
<dbReference type="GO" id="GO:0005249">
    <property type="term" value="F:voltage-gated potassium channel activity"/>
    <property type="evidence" value="ECO:0007669"/>
    <property type="project" value="InterPro"/>
</dbReference>
<sequence length="563" mass="62854">RFFLVNVILSLLVFYAETTPELQTYGPQSYLCHGAMQTYCASATLESDPGCFVWASANTTSSPPARLQFDCFISSASPAATTASSSIVNATSSPCFAAGWNFGSASSQMDCTSSFASPDKICNLRQCQRGHTPLVDMTTHWLYFEAYFGVIFTIEFALRLYAAKHRRRFLRSPSTWVDMAAILPFYAEGIVAAVTTDVSPIYAIVPTFPTFLSILPMMKSLRLLKLGRHFKSSSVLSRTARLTYRRLVIPLFFLFMASVLTGTVFYEIERGIVCHAHEPCFWRHWNVMTNAIAAPFPPGKRIQVQQDQLTLLTDMWRTMWLSVATLTTVGYGDLNPRAPLGRLFDILTMVFGWCYTAMPLSVVGGQFHACYEDFLKKVAADSDDEDDSAAKSSGTTATSSRDAPSQRELLSVEDNEMLKKCSMLLLLVDEMMQHMYKINLLSPTAASLNVMPHHVGIHKAEVRAKVTPLERFSAESIVSKRRQSITTTNIINVVPSAGPGRDQRKGSLVATTEARMKRFKELRHLVQEGSTHLTMVVLQLTRVLEKVVVPFEGAFQDDDRYDF</sequence>
<feature type="transmembrane region" description="Helical" evidence="13">
    <location>
        <begin position="174"/>
        <end position="194"/>
    </location>
</feature>
<dbReference type="PRINTS" id="PR00169">
    <property type="entry name" value="KCHANNEL"/>
</dbReference>
<dbReference type="Gene3D" id="1.10.287.70">
    <property type="match status" value="1"/>
</dbReference>
<dbReference type="Pfam" id="PF00520">
    <property type="entry name" value="Ion_trans"/>
    <property type="match status" value="1"/>
</dbReference>
<dbReference type="AlphaFoldDB" id="A0A6A4ZET4"/>
<dbReference type="EMBL" id="VJMH01000612">
    <property type="protein sequence ID" value="KAF0715238.1"/>
    <property type="molecule type" value="Genomic_DNA"/>
</dbReference>
<keyword evidence="7" id="KW-0630">Potassium</keyword>
<dbReference type="PANTHER" id="PTHR11537:SF254">
    <property type="entry name" value="POTASSIUM VOLTAGE-GATED CHANNEL PROTEIN SHAB"/>
    <property type="match status" value="1"/>
</dbReference>
<evidence type="ECO:0000256" key="12">
    <source>
        <dbReference type="SAM" id="MobiDB-lite"/>
    </source>
</evidence>
<keyword evidence="11" id="KW-0407">Ion channel</keyword>
<comment type="caution">
    <text evidence="16">The sequence shown here is derived from an EMBL/GenBank/DDBJ whole genome shotgun (WGS) entry which is preliminary data.</text>
</comment>
<evidence type="ECO:0000256" key="2">
    <source>
        <dbReference type="ARBA" id="ARBA00022448"/>
    </source>
</evidence>
<feature type="non-terminal residue" evidence="16">
    <location>
        <position position="1"/>
    </location>
</feature>
<dbReference type="GO" id="GO:0008076">
    <property type="term" value="C:voltage-gated potassium channel complex"/>
    <property type="evidence" value="ECO:0007669"/>
    <property type="project" value="InterPro"/>
</dbReference>
<dbReference type="Gene3D" id="1.20.120.350">
    <property type="entry name" value="Voltage-gated potassium channels. Chain C"/>
    <property type="match status" value="1"/>
</dbReference>
<dbReference type="PANTHER" id="PTHR11537">
    <property type="entry name" value="VOLTAGE-GATED POTASSIUM CHANNEL"/>
    <property type="match status" value="1"/>
</dbReference>
<gene>
    <name evidence="16" type="ORF">As57867_003483</name>
</gene>
<evidence type="ECO:0000256" key="1">
    <source>
        <dbReference type="ARBA" id="ARBA00004141"/>
    </source>
</evidence>
<feature type="region of interest" description="Disordered" evidence="12">
    <location>
        <begin position="384"/>
        <end position="407"/>
    </location>
</feature>
<keyword evidence="2" id="KW-0813">Transport</keyword>
<feature type="compositionally biased region" description="Low complexity" evidence="12">
    <location>
        <begin position="390"/>
        <end position="400"/>
    </location>
</feature>
<feature type="chain" id="PRO_5025550593" description="Ion transport domain-containing protein" evidence="14">
    <location>
        <begin position="19"/>
        <end position="563"/>
    </location>
</feature>
<protein>
    <recommendedName>
        <fullName evidence="15">Ion transport domain-containing protein</fullName>
    </recommendedName>
</protein>
<dbReference type="InterPro" id="IPR028325">
    <property type="entry name" value="VG_K_chnl"/>
</dbReference>
<keyword evidence="3" id="KW-0633">Potassium transport</keyword>
<dbReference type="GO" id="GO:0001508">
    <property type="term" value="P:action potential"/>
    <property type="evidence" value="ECO:0007669"/>
    <property type="project" value="TreeGrafter"/>
</dbReference>
<evidence type="ECO:0000256" key="5">
    <source>
        <dbReference type="ARBA" id="ARBA00022826"/>
    </source>
</evidence>
<evidence type="ECO:0000256" key="13">
    <source>
        <dbReference type="SAM" id="Phobius"/>
    </source>
</evidence>
<feature type="transmembrane region" description="Helical" evidence="13">
    <location>
        <begin position="200"/>
        <end position="218"/>
    </location>
</feature>
<evidence type="ECO:0000256" key="10">
    <source>
        <dbReference type="ARBA" id="ARBA00023136"/>
    </source>
</evidence>
<keyword evidence="6" id="KW-0851">Voltage-gated channel</keyword>
<feature type="transmembrane region" description="Helical" evidence="13">
    <location>
        <begin position="247"/>
        <end position="266"/>
    </location>
</feature>
<name>A0A6A4ZET4_9STRA</name>
<evidence type="ECO:0000256" key="11">
    <source>
        <dbReference type="ARBA" id="ARBA00023303"/>
    </source>
</evidence>
<keyword evidence="10 13" id="KW-0472">Membrane</keyword>
<evidence type="ECO:0000313" key="16">
    <source>
        <dbReference type="EMBL" id="KAF0715238.1"/>
    </source>
</evidence>
<dbReference type="OrthoDB" id="168118at2759"/>
<keyword evidence="14" id="KW-0732">Signal</keyword>
<feature type="domain" description="Ion transport" evidence="15">
    <location>
        <begin position="136"/>
        <end position="372"/>
    </location>
</feature>
<dbReference type="SUPFAM" id="SSF81324">
    <property type="entry name" value="Voltage-gated potassium channels"/>
    <property type="match status" value="1"/>
</dbReference>
<comment type="subcellular location">
    <subcellularLocation>
        <location evidence="1">Membrane</location>
        <topology evidence="1">Multi-pass membrane protein</topology>
    </subcellularLocation>
</comment>
<feature type="transmembrane region" description="Helical" evidence="13">
    <location>
        <begin position="141"/>
        <end position="162"/>
    </location>
</feature>
<evidence type="ECO:0000256" key="14">
    <source>
        <dbReference type="SAM" id="SignalP"/>
    </source>
</evidence>
<keyword evidence="9" id="KW-0406">Ion transport</keyword>
<evidence type="ECO:0000256" key="9">
    <source>
        <dbReference type="ARBA" id="ARBA00023065"/>
    </source>
</evidence>
<feature type="signal peptide" evidence="14">
    <location>
        <begin position="1"/>
        <end position="18"/>
    </location>
</feature>
<organism evidence="16">
    <name type="scientific">Aphanomyces stellatus</name>
    <dbReference type="NCBI Taxonomy" id="120398"/>
    <lineage>
        <taxon>Eukaryota</taxon>
        <taxon>Sar</taxon>
        <taxon>Stramenopiles</taxon>
        <taxon>Oomycota</taxon>
        <taxon>Saprolegniomycetes</taxon>
        <taxon>Saprolegniales</taxon>
        <taxon>Verrucalvaceae</taxon>
        <taxon>Aphanomyces</taxon>
    </lineage>
</organism>
<evidence type="ECO:0000256" key="8">
    <source>
        <dbReference type="ARBA" id="ARBA00022989"/>
    </source>
</evidence>
<reference evidence="16" key="1">
    <citation type="submission" date="2019-06" db="EMBL/GenBank/DDBJ databases">
        <title>Genomics analysis of Aphanomyces spp. identifies a new class of oomycete effector associated with host adaptation.</title>
        <authorList>
            <person name="Gaulin E."/>
        </authorList>
    </citation>
    <scope>NUCLEOTIDE SEQUENCE</scope>
    <source>
        <strain evidence="16">CBS 578.67</strain>
    </source>
</reference>
<keyword evidence="8 13" id="KW-1133">Transmembrane helix</keyword>